<keyword evidence="1" id="KW-1133">Transmembrane helix</keyword>
<dbReference type="Proteomes" id="UP000218831">
    <property type="component" value="Unassembled WGS sequence"/>
</dbReference>
<dbReference type="EMBL" id="NSKE01000010">
    <property type="protein sequence ID" value="PAU93141.1"/>
    <property type="molecule type" value="Genomic_DNA"/>
</dbReference>
<dbReference type="InterPro" id="IPR001173">
    <property type="entry name" value="Glyco_trans_2-like"/>
</dbReference>
<dbReference type="SUPFAM" id="SSF53448">
    <property type="entry name" value="Nucleotide-diphospho-sugar transferases"/>
    <property type="match status" value="1"/>
</dbReference>
<evidence type="ECO:0000313" key="4">
    <source>
        <dbReference type="Proteomes" id="UP000218831"/>
    </source>
</evidence>
<dbReference type="InterPro" id="IPR050834">
    <property type="entry name" value="Glycosyltransf_2"/>
</dbReference>
<evidence type="ECO:0000256" key="1">
    <source>
        <dbReference type="SAM" id="Phobius"/>
    </source>
</evidence>
<feature type="domain" description="Glycosyltransferase 2-like" evidence="2">
    <location>
        <begin position="4"/>
        <end position="168"/>
    </location>
</feature>
<reference evidence="3 4" key="1">
    <citation type="submission" date="2017-08" db="EMBL/GenBank/DDBJ databases">
        <title>Aliifodinibius alkalisoli sp. nov., isolated from saline alkaline soil.</title>
        <authorList>
            <person name="Liu D."/>
            <person name="Zhang G."/>
        </authorList>
    </citation>
    <scope>NUCLEOTIDE SEQUENCE [LARGE SCALE GENOMIC DNA]</scope>
    <source>
        <strain evidence="3 4">WN023</strain>
    </source>
</reference>
<evidence type="ECO:0000259" key="2">
    <source>
        <dbReference type="Pfam" id="PF00535"/>
    </source>
</evidence>
<keyword evidence="4" id="KW-1185">Reference proteome</keyword>
<evidence type="ECO:0000313" key="3">
    <source>
        <dbReference type="EMBL" id="PAU93141.1"/>
    </source>
</evidence>
<keyword evidence="1" id="KW-0812">Transmembrane</keyword>
<gene>
    <name evidence="3" type="ORF">CK503_13325</name>
</gene>
<proteinExistence type="predicted"/>
<feature type="transmembrane region" description="Helical" evidence="1">
    <location>
        <begin position="265"/>
        <end position="282"/>
    </location>
</feature>
<dbReference type="Pfam" id="PF00535">
    <property type="entry name" value="Glycos_transf_2"/>
    <property type="match status" value="1"/>
</dbReference>
<dbReference type="RefSeq" id="WP_095607324.1">
    <property type="nucleotide sequence ID" value="NZ_NSKE01000010.1"/>
</dbReference>
<dbReference type="OrthoDB" id="9813550at2"/>
<accession>A0A2A2G692</accession>
<organism evidence="3 4">
    <name type="scientific">Fodinibius salipaludis</name>
    <dbReference type="NCBI Taxonomy" id="2032627"/>
    <lineage>
        <taxon>Bacteria</taxon>
        <taxon>Pseudomonadati</taxon>
        <taxon>Balneolota</taxon>
        <taxon>Balneolia</taxon>
        <taxon>Balneolales</taxon>
        <taxon>Balneolaceae</taxon>
        <taxon>Fodinibius</taxon>
    </lineage>
</organism>
<keyword evidence="1" id="KW-0472">Membrane</keyword>
<protein>
    <submittedName>
        <fullName evidence="3">Glycosyltransferase</fullName>
    </submittedName>
</protein>
<name>A0A2A2G692_9BACT</name>
<dbReference type="AlphaFoldDB" id="A0A2A2G692"/>
<dbReference type="PANTHER" id="PTHR43685:SF2">
    <property type="entry name" value="GLYCOSYLTRANSFERASE 2-LIKE DOMAIN-CONTAINING PROTEIN"/>
    <property type="match status" value="1"/>
</dbReference>
<comment type="caution">
    <text evidence="3">The sequence shown here is derived from an EMBL/GenBank/DDBJ whole genome shotgun (WGS) entry which is preliminary data.</text>
</comment>
<dbReference type="Gene3D" id="3.90.550.10">
    <property type="entry name" value="Spore Coat Polysaccharide Biosynthesis Protein SpsA, Chain A"/>
    <property type="match status" value="1"/>
</dbReference>
<feature type="transmembrane region" description="Helical" evidence="1">
    <location>
        <begin position="288"/>
        <end position="310"/>
    </location>
</feature>
<dbReference type="PANTHER" id="PTHR43685">
    <property type="entry name" value="GLYCOSYLTRANSFERASE"/>
    <property type="match status" value="1"/>
</dbReference>
<dbReference type="GO" id="GO:0016740">
    <property type="term" value="F:transferase activity"/>
    <property type="evidence" value="ECO:0007669"/>
    <property type="project" value="UniProtKB-KW"/>
</dbReference>
<sequence length="319" mass="37043">MFFSVIIPVYNRPKEVDELLHSLTQQTYKNFETLIIEDGSEDRCDDIVEQYRDQLDIRYHYKENSGQGFSRNFGFERAKGDYFIVFDSDCLIPSHYFETVKNHLKTHALDAYGGPDREHQSFSPVQKAISYTMTSPLTTGGIRGNKKHAGTFHPRSFNMGISREVYEETGGYRITRMGEDIEFSTRIIKNGFKTGLIPDAFVYHKRRTSLKKFFNQLHFFGRARININRFHPGEIKFIHTLPSLFTIGLLFFLTLPFWNLSLFKILLIPFILFISLIFAHSSTKYSSLYIGSLSVCATFIQLTGYGIGFLSEFWEEQKE</sequence>
<dbReference type="InterPro" id="IPR029044">
    <property type="entry name" value="Nucleotide-diphossugar_trans"/>
</dbReference>
<keyword evidence="3" id="KW-0808">Transferase</keyword>